<dbReference type="AlphaFoldDB" id="A0A3M7R9C3"/>
<keyword evidence="2" id="KW-1185">Reference proteome</keyword>
<dbReference type="EMBL" id="REGN01003897">
    <property type="protein sequence ID" value="RNA20223.1"/>
    <property type="molecule type" value="Genomic_DNA"/>
</dbReference>
<proteinExistence type="predicted"/>
<organism evidence="1 2">
    <name type="scientific">Brachionus plicatilis</name>
    <name type="common">Marine rotifer</name>
    <name type="synonym">Brachionus muelleri</name>
    <dbReference type="NCBI Taxonomy" id="10195"/>
    <lineage>
        <taxon>Eukaryota</taxon>
        <taxon>Metazoa</taxon>
        <taxon>Spiralia</taxon>
        <taxon>Gnathifera</taxon>
        <taxon>Rotifera</taxon>
        <taxon>Eurotatoria</taxon>
        <taxon>Monogononta</taxon>
        <taxon>Pseudotrocha</taxon>
        <taxon>Ploima</taxon>
        <taxon>Brachionidae</taxon>
        <taxon>Brachionus</taxon>
    </lineage>
</organism>
<comment type="caution">
    <text evidence="1">The sequence shown here is derived from an EMBL/GenBank/DDBJ whole genome shotgun (WGS) entry which is preliminary data.</text>
</comment>
<evidence type="ECO:0000313" key="2">
    <source>
        <dbReference type="Proteomes" id="UP000276133"/>
    </source>
</evidence>
<accession>A0A3M7R9C3</accession>
<reference evidence="1 2" key="1">
    <citation type="journal article" date="2018" name="Sci. Rep.">
        <title>Genomic signatures of local adaptation to the degree of environmental predictability in rotifers.</title>
        <authorList>
            <person name="Franch-Gras L."/>
            <person name="Hahn C."/>
            <person name="Garcia-Roger E.M."/>
            <person name="Carmona M.J."/>
            <person name="Serra M."/>
            <person name="Gomez A."/>
        </authorList>
    </citation>
    <scope>NUCLEOTIDE SEQUENCE [LARGE SCALE GENOMIC DNA]</scope>
    <source>
        <strain evidence="1">HYR1</strain>
    </source>
</reference>
<gene>
    <name evidence="1" type="ORF">BpHYR1_019549</name>
</gene>
<dbReference type="Proteomes" id="UP000276133">
    <property type="component" value="Unassembled WGS sequence"/>
</dbReference>
<sequence>MFNILIAINFSKLMFYFTRISLIQNQKLSRRQIIFCDSFKWYQKIFSIRTEFFYFNQLFIKIYLFLYLCQAVAGSNTCIK</sequence>
<protein>
    <submittedName>
        <fullName evidence="1">Uncharacterized protein</fullName>
    </submittedName>
</protein>
<name>A0A3M7R9C3_BRAPC</name>
<evidence type="ECO:0000313" key="1">
    <source>
        <dbReference type="EMBL" id="RNA20223.1"/>
    </source>
</evidence>